<comment type="subcellular location">
    <subcellularLocation>
        <location evidence="1">Membrane</location>
        <topology evidence="1">Multi-pass membrane protein</topology>
    </subcellularLocation>
</comment>
<dbReference type="Pfam" id="PF02674">
    <property type="entry name" value="Colicin_V"/>
    <property type="match status" value="1"/>
</dbReference>
<dbReference type="Proteomes" id="UP000075737">
    <property type="component" value="Unassembled WGS sequence"/>
</dbReference>
<reference evidence="6 7" key="1">
    <citation type="submission" date="2015-12" db="EMBL/GenBank/DDBJ databases">
        <title>Draft genome of Thermovenabulum gondwanense isolated from a red thermophilic microbial mat colonisisng an outflow channel of a bore well.</title>
        <authorList>
            <person name="Patel B.K."/>
        </authorList>
    </citation>
    <scope>NUCLEOTIDE SEQUENCE [LARGE SCALE GENOMIC DNA]</scope>
    <source>
        <strain evidence="6 7">R270</strain>
    </source>
</reference>
<dbReference type="STRING" id="520767.ATZ99_05150"/>
<evidence type="ECO:0000256" key="3">
    <source>
        <dbReference type="ARBA" id="ARBA00022989"/>
    </source>
</evidence>
<dbReference type="GO" id="GO:0009403">
    <property type="term" value="P:toxin biosynthetic process"/>
    <property type="evidence" value="ECO:0007669"/>
    <property type="project" value="InterPro"/>
</dbReference>
<organism evidence="6 7">
    <name type="scientific">Thermovenabulum gondwanense</name>
    <dbReference type="NCBI Taxonomy" id="520767"/>
    <lineage>
        <taxon>Bacteria</taxon>
        <taxon>Bacillati</taxon>
        <taxon>Bacillota</taxon>
        <taxon>Clostridia</taxon>
        <taxon>Thermosediminibacterales</taxon>
        <taxon>Thermosediminibacteraceae</taxon>
        <taxon>Thermovenabulum</taxon>
    </lineage>
</organism>
<name>A0A162MSJ7_9FIRM</name>
<dbReference type="PANTHER" id="PTHR37306:SF1">
    <property type="entry name" value="COLICIN V PRODUCTION PROTEIN"/>
    <property type="match status" value="1"/>
</dbReference>
<feature type="transmembrane region" description="Helical" evidence="5">
    <location>
        <begin position="136"/>
        <end position="159"/>
    </location>
</feature>
<evidence type="ECO:0000313" key="6">
    <source>
        <dbReference type="EMBL" id="KYO67229.1"/>
    </source>
</evidence>
<keyword evidence="2 5" id="KW-0812">Transmembrane</keyword>
<evidence type="ECO:0000256" key="4">
    <source>
        <dbReference type="ARBA" id="ARBA00023136"/>
    </source>
</evidence>
<evidence type="ECO:0000256" key="5">
    <source>
        <dbReference type="SAM" id="Phobius"/>
    </source>
</evidence>
<feature type="transmembrane region" description="Helical" evidence="5">
    <location>
        <begin position="20"/>
        <end position="44"/>
    </location>
</feature>
<evidence type="ECO:0000256" key="1">
    <source>
        <dbReference type="ARBA" id="ARBA00004141"/>
    </source>
</evidence>
<dbReference type="InterPro" id="IPR003825">
    <property type="entry name" value="Colicin-V_CvpA"/>
</dbReference>
<feature type="transmembrane region" description="Helical" evidence="5">
    <location>
        <begin position="92"/>
        <end position="116"/>
    </location>
</feature>
<evidence type="ECO:0000313" key="7">
    <source>
        <dbReference type="Proteomes" id="UP000075737"/>
    </source>
</evidence>
<dbReference type="PANTHER" id="PTHR37306">
    <property type="entry name" value="COLICIN V PRODUCTION PROTEIN"/>
    <property type="match status" value="1"/>
</dbReference>
<keyword evidence="3 5" id="KW-1133">Transmembrane helix</keyword>
<gene>
    <name evidence="6" type="ORF">ATZ99_05150</name>
</gene>
<dbReference type="EMBL" id="LOHZ01000022">
    <property type="protein sequence ID" value="KYO67229.1"/>
    <property type="molecule type" value="Genomic_DNA"/>
</dbReference>
<dbReference type="GO" id="GO:0016020">
    <property type="term" value="C:membrane"/>
    <property type="evidence" value="ECO:0007669"/>
    <property type="project" value="UniProtKB-SubCell"/>
</dbReference>
<evidence type="ECO:0008006" key="8">
    <source>
        <dbReference type="Google" id="ProtNLM"/>
    </source>
</evidence>
<accession>A0A162MSJ7</accession>
<keyword evidence="7" id="KW-1185">Reference proteome</keyword>
<proteinExistence type="predicted"/>
<dbReference type="AlphaFoldDB" id="A0A162MSJ7"/>
<dbReference type="RefSeq" id="WP_068747690.1">
    <property type="nucleotide sequence ID" value="NZ_LOHZ01000022.1"/>
</dbReference>
<keyword evidence="4 5" id="KW-0472">Membrane</keyword>
<evidence type="ECO:0000256" key="2">
    <source>
        <dbReference type="ARBA" id="ARBA00022692"/>
    </source>
</evidence>
<protein>
    <recommendedName>
        <fullName evidence="8">Colicin V production protein</fullName>
    </recommendedName>
</protein>
<comment type="caution">
    <text evidence="6">The sequence shown here is derived from an EMBL/GenBank/DDBJ whole genome shotgun (WGS) entry which is preliminary data.</text>
</comment>
<sequence length="191" mass="21542">MNFLDIFLLFIFIKGAVDGYTRGIVTSAINVVGIIISIYAAIFYQKNTVDFLSKNFGLERRLAQVFNLGTGRLPSDPLPAGILNHRMILDMALNAIAFLVIFAGIQIIFAVAEYFIAGLTKKTKMSFLNRLSGAFLSLIAIALWLSIVTTAFQPFFTIFNNRYFWNLLNESKILNQLRVIDTIFPKVIKFI</sequence>